<gene>
    <name evidence="2" type="ORF">NCTC949_00121</name>
</gene>
<dbReference type="NCBIfam" id="TIGR03317">
    <property type="entry name" value="ygfZ_signature"/>
    <property type="match status" value="1"/>
</dbReference>
<accession>A0AB38VU09</accession>
<dbReference type="InterPro" id="IPR017703">
    <property type="entry name" value="YgfZ/GCV_T_CS"/>
</dbReference>
<dbReference type="AlphaFoldDB" id="A0AB38VU09"/>
<dbReference type="SUPFAM" id="SSF103025">
    <property type="entry name" value="Folate-binding domain"/>
    <property type="match status" value="1"/>
</dbReference>
<organism evidence="2 3">
    <name type="scientific">Corynebacterium kutscheri</name>
    <dbReference type="NCBI Taxonomy" id="35755"/>
    <lineage>
        <taxon>Bacteria</taxon>
        <taxon>Bacillati</taxon>
        <taxon>Actinomycetota</taxon>
        <taxon>Actinomycetes</taxon>
        <taxon>Mycobacteriales</taxon>
        <taxon>Corynebacteriaceae</taxon>
        <taxon>Corynebacterium</taxon>
    </lineage>
</organism>
<dbReference type="PANTHER" id="PTHR22602">
    <property type="entry name" value="TRANSFERASE CAF17, MITOCHONDRIAL-RELATED"/>
    <property type="match status" value="1"/>
</dbReference>
<dbReference type="Gene3D" id="2.40.30.160">
    <property type="match status" value="1"/>
</dbReference>
<dbReference type="GO" id="GO:0016226">
    <property type="term" value="P:iron-sulfur cluster assembly"/>
    <property type="evidence" value="ECO:0007669"/>
    <property type="project" value="TreeGrafter"/>
</dbReference>
<keyword evidence="1" id="KW-0809">Transit peptide</keyword>
<dbReference type="PANTHER" id="PTHR22602:SF0">
    <property type="entry name" value="TRANSFERASE CAF17, MITOCHONDRIAL-RELATED"/>
    <property type="match status" value="1"/>
</dbReference>
<proteinExistence type="predicted"/>
<evidence type="ECO:0000256" key="1">
    <source>
        <dbReference type="ARBA" id="ARBA00022946"/>
    </source>
</evidence>
<dbReference type="Proteomes" id="UP000271380">
    <property type="component" value="Chromosome"/>
</dbReference>
<protein>
    <submittedName>
        <fullName evidence="2">Aminomethyltransferase</fullName>
    </submittedName>
</protein>
<name>A0AB38VU09_9CORY</name>
<dbReference type="Gene3D" id="3.30.1360.120">
    <property type="entry name" value="Probable tRNA modification gtpase trme, domain 1"/>
    <property type="match status" value="1"/>
</dbReference>
<dbReference type="RefSeq" id="WP_232010936.1">
    <property type="nucleotide sequence ID" value="NZ_LR134377.1"/>
</dbReference>
<evidence type="ECO:0000313" key="3">
    <source>
        <dbReference type="Proteomes" id="UP000271380"/>
    </source>
</evidence>
<evidence type="ECO:0000313" key="2">
    <source>
        <dbReference type="EMBL" id="VEH04486.1"/>
    </source>
</evidence>
<dbReference type="PIRSF" id="PIRSF006487">
    <property type="entry name" value="GcvT"/>
    <property type="match status" value="1"/>
</dbReference>
<dbReference type="InterPro" id="IPR045179">
    <property type="entry name" value="YgfZ/GcvT"/>
</dbReference>
<dbReference type="EMBL" id="LR134377">
    <property type="protein sequence ID" value="VEH04486.1"/>
    <property type="molecule type" value="Genomic_DNA"/>
</dbReference>
<reference evidence="2 3" key="1">
    <citation type="submission" date="2018-12" db="EMBL/GenBank/DDBJ databases">
        <authorList>
            <consortium name="Pathogen Informatics"/>
        </authorList>
    </citation>
    <scope>NUCLEOTIDE SEQUENCE [LARGE SCALE GENOMIC DNA]</scope>
    <source>
        <strain evidence="2 3">NCTC949</strain>
    </source>
</reference>
<sequence length="354" mass="38939">MTISSYQSPLLQLPQAAEYQDEVAINAYQGVAWHYGSPLTEQRAFHTTGGLIDRSNRPVIKVSGPDAASFLHNLLSQKLDDAPPGLSAQALDLDSQGRIVHLIDLTVTEEEFFIDVAPGYGESLQKYLTMMVFWSDVSIDTPDLRILSVIGAKELVIPEEVVLSRQLSQRLDLFIPTHQLLIVVKKLIHQGIQPAGLMAYTAQRVQQLAPEIELDLDDKSIPHEIPALISREGRLGAVHLHKGCYRGQETVARVENLGRSPRVLVMVHIDGSAPSTPKVGEEITTIHKRRVGRLGTVVHDLDYGPIGLALIKRSALEQPSLLVGGVDISIDKDSLPVEDHEQLGKKAIEKLRGK</sequence>
<dbReference type="InterPro" id="IPR027266">
    <property type="entry name" value="TrmE/GcvT-like"/>
</dbReference>